<sequence length="442" mass="49616">MESSKRTLKDLSFTGGEGQGTILDLIDRSSTHLGSSLIRKMVVHTPSSCEKLLRQQDAIRFWVQYPGYWPDAISNGTIVMLEKFFESADAYAAHPGGLSLFGGKWLQKLLNRNEFHFTQFSLSHLSDFLKGCTAFVDTETKVPGCPPLIRETFAHMKQQLEHPLTDSIIHMDKDASFKEIATLSFRARREMKSNILHLMDDFAKLDAWKGLADATRQLKWQFPFISESSQTSLHARGLFHPLIAQPVAYDIDFTPGSTFMLLTGANMSGKTTLMRALGVATLLAKMGMGVPAASFGMSFLNGVLTNMHVEDDLLKGESFFLAEVKTIRQTIAHITESGPQLVLMDELFKGTNVHDAYECTKAIVEGMLRHPEHIMILSTHLHEVAHHFEGQNGVSFYRFTTHLGTDGNFVFDYRLEPGISDERIGYRILVKEGIIDLLRKRS</sequence>
<name>A0ABP8MNC6_9BACT</name>
<evidence type="ECO:0000256" key="1">
    <source>
        <dbReference type="ARBA" id="ARBA00022741"/>
    </source>
</evidence>
<reference evidence="6" key="1">
    <citation type="journal article" date="2019" name="Int. J. Syst. Evol. Microbiol.">
        <title>The Global Catalogue of Microorganisms (GCM) 10K type strain sequencing project: providing services to taxonomists for standard genome sequencing and annotation.</title>
        <authorList>
            <consortium name="The Broad Institute Genomics Platform"/>
            <consortium name="The Broad Institute Genome Sequencing Center for Infectious Disease"/>
            <person name="Wu L."/>
            <person name="Ma J."/>
        </authorList>
    </citation>
    <scope>NUCLEOTIDE SEQUENCE [LARGE SCALE GENOMIC DNA]</scope>
    <source>
        <strain evidence="6">JCM 31921</strain>
    </source>
</reference>
<keyword evidence="6" id="KW-1185">Reference proteome</keyword>
<evidence type="ECO:0000313" key="5">
    <source>
        <dbReference type="EMBL" id="GAA4452391.1"/>
    </source>
</evidence>
<evidence type="ECO:0000259" key="4">
    <source>
        <dbReference type="SMART" id="SM00534"/>
    </source>
</evidence>
<evidence type="ECO:0000256" key="2">
    <source>
        <dbReference type="ARBA" id="ARBA00022840"/>
    </source>
</evidence>
<dbReference type="Gene3D" id="3.40.50.300">
    <property type="entry name" value="P-loop containing nucleotide triphosphate hydrolases"/>
    <property type="match status" value="1"/>
</dbReference>
<evidence type="ECO:0000256" key="3">
    <source>
        <dbReference type="ARBA" id="ARBA00023125"/>
    </source>
</evidence>
<keyword evidence="1" id="KW-0547">Nucleotide-binding</keyword>
<dbReference type="Pfam" id="PF00488">
    <property type="entry name" value="MutS_V"/>
    <property type="match status" value="1"/>
</dbReference>
<proteinExistence type="predicted"/>
<dbReference type="RefSeq" id="WP_344823742.1">
    <property type="nucleotide sequence ID" value="NZ_BAABEZ010000014.1"/>
</dbReference>
<dbReference type="EMBL" id="BAABEZ010000014">
    <property type="protein sequence ID" value="GAA4452391.1"/>
    <property type="molecule type" value="Genomic_DNA"/>
</dbReference>
<dbReference type="PANTHER" id="PTHR11361:SF99">
    <property type="entry name" value="DNA MISMATCH REPAIR PROTEIN"/>
    <property type="match status" value="1"/>
</dbReference>
<dbReference type="Proteomes" id="UP001501410">
    <property type="component" value="Unassembled WGS sequence"/>
</dbReference>
<keyword evidence="3" id="KW-0238">DNA-binding</keyword>
<dbReference type="InterPro" id="IPR000432">
    <property type="entry name" value="DNA_mismatch_repair_MutS_C"/>
</dbReference>
<comment type="caution">
    <text evidence="5">The sequence shown here is derived from an EMBL/GenBank/DDBJ whole genome shotgun (WGS) entry which is preliminary data.</text>
</comment>
<dbReference type="InterPro" id="IPR045076">
    <property type="entry name" value="MutS"/>
</dbReference>
<keyword evidence="2" id="KW-0067">ATP-binding</keyword>
<organism evidence="5 6">
    <name type="scientific">Rurimicrobium arvi</name>
    <dbReference type="NCBI Taxonomy" id="2049916"/>
    <lineage>
        <taxon>Bacteria</taxon>
        <taxon>Pseudomonadati</taxon>
        <taxon>Bacteroidota</taxon>
        <taxon>Chitinophagia</taxon>
        <taxon>Chitinophagales</taxon>
        <taxon>Chitinophagaceae</taxon>
        <taxon>Rurimicrobium</taxon>
    </lineage>
</organism>
<dbReference type="InterPro" id="IPR027417">
    <property type="entry name" value="P-loop_NTPase"/>
</dbReference>
<protein>
    <submittedName>
        <fullName evidence="5">MutS family DNA mismatch repair protein</fullName>
    </submittedName>
</protein>
<evidence type="ECO:0000313" key="6">
    <source>
        <dbReference type="Proteomes" id="UP001501410"/>
    </source>
</evidence>
<dbReference type="SUPFAM" id="SSF52540">
    <property type="entry name" value="P-loop containing nucleoside triphosphate hydrolases"/>
    <property type="match status" value="1"/>
</dbReference>
<accession>A0ABP8MNC6</accession>
<feature type="domain" description="DNA mismatch repair proteins mutS family" evidence="4">
    <location>
        <begin position="257"/>
        <end position="442"/>
    </location>
</feature>
<gene>
    <name evidence="5" type="ORF">GCM10023092_11320</name>
</gene>
<dbReference type="PANTHER" id="PTHR11361">
    <property type="entry name" value="DNA MISMATCH REPAIR PROTEIN MUTS FAMILY MEMBER"/>
    <property type="match status" value="1"/>
</dbReference>
<dbReference type="SMART" id="SM00534">
    <property type="entry name" value="MUTSac"/>
    <property type="match status" value="1"/>
</dbReference>